<dbReference type="EMBL" id="VZAH01000077">
    <property type="protein sequence ID" value="MQP14128.1"/>
    <property type="molecule type" value="Genomic_DNA"/>
</dbReference>
<feature type="transmembrane region" description="Helical" evidence="1">
    <location>
        <begin position="53"/>
        <end position="74"/>
    </location>
</feature>
<protein>
    <submittedName>
        <fullName evidence="2">Uncharacterized protein</fullName>
    </submittedName>
</protein>
<keyword evidence="1" id="KW-0812">Transmembrane</keyword>
<evidence type="ECO:0000313" key="2">
    <source>
        <dbReference type="EMBL" id="MQP14128.1"/>
    </source>
</evidence>
<feature type="transmembrane region" description="Helical" evidence="1">
    <location>
        <begin position="20"/>
        <end position="41"/>
    </location>
</feature>
<dbReference type="RefSeq" id="WP_153102953.1">
    <property type="nucleotide sequence ID" value="NZ_VZAH01000077.1"/>
</dbReference>
<accession>A0A6G1VMM7</accession>
<proteinExistence type="predicted"/>
<keyword evidence="1" id="KW-0472">Membrane</keyword>
<organism evidence="2 3">
    <name type="scientific">Segatella copri</name>
    <dbReference type="NCBI Taxonomy" id="165179"/>
    <lineage>
        <taxon>Bacteria</taxon>
        <taxon>Pseudomonadati</taxon>
        <taxon>Bacteroidota</taxon>
        <taxon>Bacteroidia</taxon>
        <taxon>Bacteroidales</taxon>
        <taxon>Prevotellaceae</taxon>
        <taxon>Segatella</taxon>
    </lineage>
</organism>
<dbReference type="AlphaFoldDB" id="A0A6G1VMM7"/>
<evidence type="ECO:0000256" key="1">
    <source>
        <dbReference type="SAM" id="Phobius"/>
    </source>
</evidence>
<reference evidence="2 3" key="1">
    <citation type="submission" date="2019-09" db="EMBL/GenBank/DDBJ databases">
        <title>Distinct polysaccharide growth profiles of human intestinal Prevotella copri isolates.</title>
        <authorList>
            <person name="Fehlner-Peach H."/>
            <person name="Magnabosco C."/>
            <person name="Raghavan V."/>
            <person name="Scher J.U."/>
            <person name="Tett A."/>
            <person name="Cox L.M."/>
            <person name="Gottsegen C."/>
            <person name="Watters A."/>
            <person name="Wiltshire- Gordon J.D."/>
            <person name="Segata N."/>
            <person name="Bonneau R."/>
            <person name="Littman D.R."/>
        </authorList>
    </citation>
    <scope>NUCLEOTIDE SEQUENCE [LARGE SCALE GENOMIC DNA]</scope>
    <source>
        <strain evidence="3">iAA917</strain>
    </source>
</reference>
<dbReference type="Proteomes" id="UP000477980">
    <property type="component" value="Unassembled WGS sequence"/>
</dbReference>
<sequence>MTQREDKQRARTSREELGKFFYNLAAMCFGTTVLGSGMALVMNSGNPERLLGMFVGGVVGTVALAYVAFIIINLKIKQ</sequence>
<keyword evidence="1" id="KW-1133">Transmembrane helix</keyword>
<name>A0A6G1VMM7_9BACT</name>
<evidence type="ECO:0000313" key="3">
    <source>
        <dbReference type="Proteomes" id="UP000477980"/>
    </source>
</evidence>
<comment type="caution">
    <text evidence="2">The sequence shown here is derived from an EMBL/GenBank/DDBJ whole genome shotgun (WGS) entry which is preliminary data.</text>
</comment>
<gene>
    <name evidence="2" type="ORF">F7D25_06855</name>
</gene>